<organism evidence="3 4">
    <name type="scientific">Diversispora eburnea</name>
    <dbReference type="NCBI Taxonomy" id="1213867"/>
    <lineage>
        <taxon>Eukaryota</taxon>
        <taxon>Fungi</taxon>
        <taxon>Fungi incertae sedis</taxon>
        <taxon>Mucoromycota</taxon>
        <taxon>Glomeromycotina</taxon>
        <taxon>Glomeromycetes</taxon>
        <taxon>Diversisporales</taxon>
        <taxon>Diversisporaceae</taxon>
        <taxon>Diversispora</taxon>
    </lineage>
</organism>
<proteinExistence type="predicted"/>
<evidence type="ECO:0000313" key="4">
    <source>
        <dbReference type="Proteomes" id="UP000789706"/>
    </source>
</evidence>
<dbReference type="OrthoDB" id="2330367at2759"/>
<evidence type="ECO:0000313" key="3">
    <source>
        <dbReference type="EMBL" id="CAG8442098.1"/>
    </source>
</evidence>
<comment type="caution">
    <text evidence="3">The sequence shown here is derived from an EMBL/GenBank/DDBJ whole genome shotgun (WGS) entry which is preliminary data.</text>
</comment>
<gene>
    <name evidence="3" type="ORF">DEBURN_LOCUS1520</name>
</gene>
<name>A0A9N8V6T9_9GLOM</name>
<dbReference type="Proteomes" id="UP000789706">
    <property type="component" value="Unassembled WGS sequence"/>
</dbReference>
<sequence length="1551" mass="168093">MPLINWKGLCSLEHGFVTILILSLLINLSYAANQTYTSHRPSGDIPGLKVVQGDTYNKGTILLRLKQKTTDICEPAIYLRLLHPNNTWTILNLLPKEISTENYCAPYQKKRSLLESNKEHKKHKRHNKIKTSISKECSSTTTKCTTTLTTSKCTTSTKKTLKCTTSITTSKCTTTPTKTSKCTTIPTTSKCTTSTTTSKCSTTTSECTTINHHNSETCTSKEPTIHPTIHPTCTSKVPTIHPIYTKSKHTIYSTKPCTTKTTKATKATSGECGGHTITKTIIISTGGDGGVTTVTKTIGGTTITKVVGDATTVTKVVGDATTVTKVVGGATTVTKVVGGATTVTKVVGSGGDGGTTVTEVTTMIIPVPMPVTRTFETVVTETLVTSVNGEPSTILVPITQIQTTTIGGGGTQTIVTTINGETTTLIIPVPITQPASTIPAPGETTTIIVPGPNGGESTIITTISGQTTTVPVATTINGQPTTVLITTIVPVIPVPSENTIVTTINGQTTTIYSTVPTIPFSQPTNGETVSTVETTIGGTPTTFIATIPTTDVIVSTGETTIDGTPTTFTTTIPTTGETFSTVETTIGGTPTTFITTIPTTGETVSTVETTIDGTPTTFITTIPTTGETVSTVETTIGGTPTTFITTIPTTDVIVSTVETTIDGTPTTFTTTLPMTTGETVSTFETTINGTPTTVTTTNKIKTSGTTSGTTPTSTQPTTLPSVNGTIIVPNKHYGSSLVINVYAISTQYILITYYCDLPKSLKICGLIIDWSGNTKTVIDFGEVCSSSQIIKSINDDYGFIRVCFKNENKELKWTTYPAPTNYEEFDSKRIHVFSVENGKYGIIITTKESSTYLNLYWINNNCEFNGPTMIYTIPTLITIEIYQCNMAYQSSGYNCLIYYEKTIDVYEFINIVFFHKGTVNVNGTTTYTIDEVPDIYNPFCAMTLYNGGYILLTETVVNTTIIKGIVVSNEGKINSTGWGLPDIYQYLPIAGVTYENTVWAISISNTPNSYYNYSYESWSIVTSTSLSDYGEVSIYGTTVYSTSPSYNGSININFEVITINYNFPITNSTGYIYIYYSNITTIPRFKSESNNTQFIQYIPGSTTLNITIPRGVISNQNSTYICRTDDGFVSNTNTGQDLIGTSWPFSTDTSINVGGGGKISVIILLIPNATTTYVKYSSQEKHQFINDLREDISLALYCSLERVNMPTNWQYKQNTEYGNIFLRVDFTEASNGETSGELLAKNLDSLIKHGTFTIISQLDHTKDLDYPYGAHVTSIDGDYDEAVIRNEDLGGEGVGEGDGPTGPFVTKTGQDETTEVENISHVTETITTEISADGKKVTSITKDETSDPTSFIIPTSQEISGKTTYYTDTKVIPGKITHYTNTQEIPGETTYTTEEIPGKTTYYTDTKEIPGKTTHYTITTYYTTEEIPGKTIYYTDTKEIPGKTTYYTSTQEIPGETTYYTTTSTQEIPVDTTYYTSTKEIPGKTTHYTSTQEIPGETTYYTTTSTQEIPGETTYYTTGSTGVTEYETTTVTETTTKDGETTTKTKIFRNN</sequence>
<feature type="signal peptide" evidence="2">
    <location>
        <begin position="1"/>
        <end position="31"/>
    </location>
</feature>
<dbReference type="EMBL" id="CAJVPK010000068">
    <property type="protein sequence ID" value="CAG8442098.1"/>
    <property type="molecule type" value="Genomic_DNA"/>
</dbReference>
<feature type="chain" id="PRO_5040357525" evidence="2">
    <location>
        <begin position="32"/>
        <end position="1551"/>
    </location>
</feature>
<evidence type="ECO:0000256" key="1">
    <source>
        <dbReference type="SAM" id="MobiDB-lite"/>
    </source>
</evidence>
<reference evidence="3" key="1">
    <citation type="submission" date="2021-06" db="EMBL/GenBank/DDBJ databases">
        <authorList>
            <person name="Kallberg Y."/>
            <person name="Tangrot J."/>
            <person name="Rosling A."/>
        </authorList>
    </citation>
    <scope>NUCLEOTIDE SEQUENCE</scope>
    <source>
        <strain evidence="3">AZ414A</strain>
    </source>
</reference>
<keyword evidence="4" id="KW-1185">Reference proteome</keyword>
<evidence type="ECO:0000256" key="2">
    <source>
        <dbReference type="SAM" id="SignalP"/>
    </source>
</evidence>
<accession>A0A9N8V6T9</accession>
<protein>
    <submittedName>
        <fullName evidence="3">1311_t:CDS:1</fullName>
    </submittedName>
</protein>
<feature type="region of interest" description="Disordered" evidence="1">
    <location>
        <begin position="691"/>
        <end position="717"/>
    </location>
</feature>
<keyword evidence="2" id="KW-0732">Signal</keyword>